<gene>
    <name evidence="8" type="ORF">SERLADRAFT_470202</name>
</gene>
<protein>
    <recommendedName>
        <fullName evidence="9">PQ-loop-domain-containing protein</fullName>
    </recommendedName>
</protein>
<comment type="similarity">
    <text evidence="5">Belongs to the laat-1 family.</text>
</comment>
<dbReference type="HOGENOM" id="CLU_019699_1_0_1"/>
<feature type="transmembrane region" description="Helical" evidence="7">
    <location>
        <begin position="41"/>
        <end position="62"/>
    </location>
</feature>
<evidence type="ECO:0000256" key="6">
    <source>
        <dbReference type="ARBA" id="ARBA00050768"/>
    </source>
</evidence>
<evidence type="ECO:0000256" key="7">
    <source>
        <dbReference type="SAM" id="Phobius"/>
    </source>
</evidence>
<dbReference type="GO" id="GO:0015174">
    <property type="term" value="F:basic amino acid transmembrane transporter activity"/>
    <property type="evidence" value="ECO:0007669"/>
    <property type="project" value="UniProtKB-ARBA"/>
</dbReference>
<name>F8NZ02_SERL9</name>
<feature type="transmembrane region" description="Helical" evidence="7">
    <location>
        <begin position="243"/>
        <end position="265"/>
    </location>
</feature>
<reference evidence="8" key="1">
    <citation type="submission" date="2011-04" db="EMBL/GenBank/DDBJ databases">
        <title>Evolution of plant cell wall degrading machinery underlies the functional diversity of forest fungi.</title>
        <authorList>
            <consortium name="US DOE Joint Genome Institute (JGI-PGF)"/>
            <person name="Eastwood D.C."/>
            <person name="Floudas D."/>
            <person name="Binder M."/>
            <person name="Majcherczyk A."/>
            <person name="Schneider P."/>
            <person name="Aerts A."/>
            <person name="Asiegbu F.O."/>
            <person name="Baker S.E."/>
            <person name="Barry K."/>
            <person name="Bendiksby M."/>
            <person name="Blumentritt M."/>
            <person name="Coutinho P.M."/>
            <person name="Cullen D."/>
            <person name="Cullen D."/>
            <person name="Gathman A."/>
            <person name="Goodell B."/>
            <person name="Henrissat B."/>
            <person name="Ihrmark K."/>
            <person name="Kauserud H."/>
            <person name="Kohler A."/>
            <person name="LaButti K."/>
            <person name="Lapidus A."/>
            <person name="Lavin J.L."/>
            <person name="Lee Y.-H."/>
            <person name="Lindquist E."/>
            <person name="Lilly W."/>
            <person name="Lucas S."/>
            <person name="Morin E."/>
            <person name="Murat C."/>
            <person name="Oguiza J.A."/>
            <person name="Park J."/>
            <person name="Pisabarro A.G."/>
            <person name="Riley R."/>
            <person name="Rosling A."/>
            <person name="Salamov A."/>
            <person name="Schmidt O."/>
            <person name="Schmutz J."/>
            <person name="Skrede I."/>
            <person name="Stenlid J."/>
            <person name="Wiebenga A."/>
            <person name="Xie X."/>
            <person name="Kues U."/>
            <person name="Hibbett D.S."/>
            <person name="Hoffmeister D."/>
            <person name="Hogberg N."/>
            <person name="Martin F."/>
            <person name="Grigoriev I.V."/>
            <person name="Watkinson S.C."/>
        </authorList>
    </citation>
    <scope>NUCLEOTIDE SEQUENCE</scope>
    <source>
        <strain evidence="8">S7.9</strain>
    </source>
</reference>
<comment type="catalytic activity">
    <reaction evidence="6">
        <text>L-histidine(out) + L-arginine(in) = L-histidine(in) + L-arginine(out)</text>
        <dbReference type="Rhea" id="RHEA:71063"/>
        <dbReference type="ChEBI" id="CHEBI:32682"/>
        <dbReference type="ChEBI" id="CHEBI:57595"/>
    </reaction>
</comment>
<feature type="transmembrane region" description="Helical" evidence="7">
    <location>
        <begin position="12"/>
        <end position="29"/>
    </location>
</feature>
<dbReference type="InterPro" id="IPR006603">
    <property type="entry name" value="PQ-loop_rpt"/>
</dbReference>
<keyword evidence="2 7" id="KW-0812">Transmembrane</keyword>
<dbReference type="InterPro" id="IPR051415">
    <property type="entry name" value="LAAT-1"/>
</dbReference>
<feature type="transmembrane region" description="Helical" evidence="7">
    <location>
        <begin position="135"/>
        <end position="155"/>
    </location>
</feature>
<evidence type="ECO:0000256" key="5">
    <source>
        <dbReference type="ARBA" id="ARBA00038039"/>
    </source>
</evidence>
<dbReference type="AlphaFoldDB" id="F8NZ02"/>
<dbReference type="FunFam" id="1.20.1280.290:FF:000012">
    <property type="entry name" value="Vacuolar membrane PQ loop repeat protein"/>
    <property type="match status" value="1"/>
</dbReference>
<evidence type="ECO:0000313" key="8">
    <source>
        <dbReference type="EMBL" id="EGO23822.1"/>
    </source>
</evidence>
<keyword evidence="3 7" id="KW-1133">Transmembrane helix</keyword>
<dbReference type="PANTHER" id="PTHR16201">
    <property type="entry name" value="SEVEN TRANSMEMBRANE PROTEIN 1-RELATED"/>
    <property type="match status" value="1"/>
</dbReference>
<evidence type="ECO:0000256" key="3">
    <source>
        <dbReference type="ARBA" id="ARBA00022989"/>
    </source>
</evidence>
<evidence type="ECO:0000256" key="4">
    <source>
        <dbReference type="ARBA" id="ARBA00023136"/>
    </source>
</evidence>
<accession>F8NZ02</accession>
<sequence>MAAESEVASSVLGWISIACWIIVYSPQILENYQLQSGEGLSLLFVYVWLLGDLCNLVGAVMGELLPTVILLGLYYTVCDSILLLQVYYYRAKRRRATAISSLDTEDFPTEASHLLDTSAISNHASRLDSMKKRTLRYAAAVIFVIGAGVMAYFISDSLSNGTESPHSQKKEALDWKIQIIGWTSAVSYLGARIPQILKNLKTRCEGLSPALFLFAIMGNITYALSICVASTDREYLIKNASWLAGSALTVFLDILVLGQFFYYGLFPKNTEALSGGVMSTEST</sequence>
<dbReference type="RefSeq" id="XP_007319584.1">
    <property type="nucleotide sequence ID" value="XM_007319522.1"/>
</dbReference>
<dbReference type="Proteomes" id="UP000008064">
    <property type="component" value="Unassembled WGS sequence"/>
</dbReference>
<dbReference type="GO" id="GO:0098852">
    <property type="term" value="C:lytic vacuole membrane"/>
    <property type="evidence" value="ECO:0007669"/>
    <property type="project" value="UniProtKB-ARBA"/>
</dbReference>
<keyword evidence="4 7" id="KW-0472">Membrane</keyword>
<feature type="transmembrane region" description="Helical" evidence="7">
    <location>
        <begin position="68"/>
        <end position="89"/>
    </location>
</feature>
<evidence type="ECO:0008006" key="9">
    <source>
        <dbReference type="Google" id="ProtNLM"/>
    </source>
</evidence>
<dbReference type="GeneID" id="18819724"/>
<feature type="transmembrane region" description="Helical" evidence="7">
    <location>
        <begin position="211"/>
        <end position="231"/>
    </location>
</feature>
<evidence type="ECO:0000256" key="1">
    <source>
        <dbReference type="ARBA" id="ARBA00004141"/>
    </source>
</evidence>
<comment type="subcellular location">
    <subcellularLocation>
        <location evidence="1">Membrane</location>
        <topology evidence="1">Multi-pass membrane protein</topology>
    </subcellularLocation>
</comment>
<evidence type="ECO:0000256" key="2">
    <source>
        <dbReference type="ARBA" id="ARBA00022692"/>
    </source>
</evidence>
<dbReference type="EMBL" id="GL945435">
    <property type="protein sequence ID" value="EGO23822.1"/>
    <property type="molecule type" value="Genomic_DNA"/>
</dbReference>
<dbReference type="Gene3D" id="1.20.1280.290">
    <property type="match status" value="2"/>
</dbReference>
<dbReference type="OrthoDB" id="8048523at2759"/>
<dbReference type="KEGG" id="sla:SERLADRAFT_470202"/>
<dbReference type="GO" id="GO:0034486">
    <property type="term" value="P:vacuolar transmembrane transport"/>
    <property type="evidence" value="ECO:0007669"/>
    <property type="project" value="UniProtKB-ARBA"/>
</dbReference>
<proteinExistence type="inferred from homology"/>
<dbReference type="SMART" id="SM00679">
    <property type="entry name" value="CTNS"/>
    <property type="match status" value="2"/>
</dbReference>
<dbReference type="Pfam" id="PF04193">
    <property type="entry name" value="PQ-loop"/>
    <property type="match status" value="2"/>
</dbReference>
<organism>
    <name type="scientific">Serpula lacrymans var. lacrymans (strain S7.9)</name>
    <name type="common">Dry rot fungus</name>
    <dbReference type="NCBI Taxonomy" id="578457"/>
    <lineage>
        <taxon>Eukaryota</taxon>
        <taxon>Fungi</taxon>
        <taxon>Dikarya</taxon>
        <taxon>Basidiomycota</taxon>
        <taxon>Agaricomycotina</taxon>
        <taxon>Agaricomycetes</taxon>
        <taxon>Agaricomycetidae</taxon>
        <taxon>Boletales</taxon>
        <taxon>Coniophorineae</taxon>
        <taxon>Serpulaceae</taxon>
        <taxon>Serpula</taxon>
    </lineage>
</organism>
<dbReference type="FunFam" id="1.20.1280.290:FF:000009">
    <property type="entry name" value="PQ loop repeat family protein"/>
    <property type="match status" value="1"/>
</dbReference>
<dbReference type="PANTHER" id="PTHR16201:SF44">
    <property type="entry name" value="SEVEN TRANSMEMBRANE PROTEIN 1"/>
    <property type="match status" value="1"/>
</dbReference>